<feature type="region of interest" description="Disordered" evidence="1">
    <location>
        <begin position="1"/>
        <end position="75"/>
    </location>
</feature>
<feature type="compositionally biased region" description="Polar residues" evidence="1">
    <location>
        <begin position="1"/>
        <end position="13"/>
    </location>
</feature>
<protein>
    <submittedName>
        <fullName evidence="2">Uncharacterized protein</fullName>
    </submittedName>
</protein>
<dbReference type="AlphaFoldDB" id="A0A225W1N2"/>
<organism evidence="2 3">
    <name type="scientific">Phytophthora megakarya</name>
    <dbReference type="NCBI Taxonomy" id="4795"/>
    <lineage>
        <taxon>Eukaryota</taxon>
        <taxon>Sar</taxon>
        <taxon>Stramenopiles</taxon>
        <taxon>Oomycota</taxon>
        <taxon>Peronosporomycetes</taxon>
        <taxon>Peronosporales</taxon>
        <taxon>Peronosporaceae</taxon>
        <taxon>Phytophthora</taxon>
    </lineage>
</organism>
<keyword evidence="3" id="KW-1185">Reference proteome</keyword>
<evidence type="ECO:0000256" key="1">
    <source>
        <dbReference type="SAM" id="MobiDB-lite"/>
    </source>
</evidence>
<reference evidence="3" key="1">
    <citation type="submission" date="2017-03" db="EMBL/GenBank/DDBJ databases">
        <title>Phytopthora megakarya and P. palmivora, two closely related causual agents of cacao black pod achieved similar genome size and gene model numbers by different mechanisms.</title>
        <authorList>
            <person name="Ali S."/>
            <person name="Shao J."/>
            <person name="Larry D.J."/>
            <person name="Kronmiller B."/>
            <person name="Shen D."/>
            <person name="Strem M.D."/>
            <person name="Melnick R.L."/>
            <person name="Guiltinan M.J."/>
            <person name="Tyler B.M."/>
            <person name="Meinhardt L.W."/>
            <person name="Bailey B.A."/>
        </authorList>
    </citation>
    <scope>NUCLEOTIDE SEQUENCE [LARGE SCALE GENOMIC DNA]</scope>
    <source>
        <strain evidence="3">zdho120</strain>
    </source>
</reference>
<feature type="compositionally biased region" description="Basic and acidic residues" evidence="1">
    <location>
        <begin position="16"/>
        <end position="33"/>
    </location>
</feature>
<dbReference type="Proteomes" id="UP000198211">
    <property type="component" value="Unassembled WGS sequence"/>
</dbReference>
<feature type="compositionally biased region" description="Basic and acidic residues" evidence="1">
    <location>
        <begin position="46"/>
        <end position="58"/>
    </location>
</feature>
<evidence type="ECO:0000313" key="2">
    <source>
        <dbReference type="EMBL" id="OWZ11596.1"/>
    </source>
</evidence>
<gene>
    <name evidence="2" type="ORF">PHMEG_00015361</name>
</gene>
<evidence type="ECO:0000313" key="3">
    <source>
        <dbReference type="Proteomes" id="UP000198211"/>
    </source>
</evidence>
<name>A0A225W1N2_9STRA</name>
<sequence>MTNIDTTTETQNYAGEDERGHVAAANDHQHRAAVEGTSARSVNRRSKGDGHFNNDRGPARANRSSSMGLVQRAEV</sequence>
<comment type="caution">
    <text evidence="2">The sequence shown here is derived from an EMBL/GenBank/DDBJ whole genome shotgun (WGS) entry which is preliminary data.</text>
</comment>
<accession>A0A225W1N2</accession>
<proteinExistence type="predicted"/>
<dbReference type="EMBL" id="NBNE01002081">
    <property type="protein sequence ID" value="OWZ11596.1"/>
    <property type="molecule type" value="Genomic_DNA"/>
</dbReference>